<protein>
    <submittedName>
        <fullName evidence="1">Uncharacterized protein</fullName>
    </submittedName>
</protein>
<evidence type="ECO:0000313" key="1">
    <source>
        <dbReference type="EMBL" id="KAH6923659.1"/>
    </source>
</evidence>
<evidence type="ECO:0000313" key="2">
    <source>
        <dbReference type="Proteomes" id="UP000821845"/>
    </source>
</evidence>
<gene>
    <name evidence="1" type="ORF">HPB50_004399</name>
</gene>
<comment type="caution">
    <text evidence="1">The sequence shown here is derived from an EMBL/GenBank/DDBJ whole genome shotgun (WGS) entry which is preliminary data.</text>
</comment>
<sequence>MQQLEGPQLGAVTLVTQLCAPPHAGQADRVPHAGVDTSVCSRSSSQRELGRHVTNRESELQETDFRGVCSLAQLGPSSTLPNACCSCGSPQHWANFSAALRAVGTVKDAAGKSFSKVCAGRRASTENGAFRVKNKRGASPEGTRSAAAWPLVSASMLWILYCVLWTAWPAHRTSIFAQWQQDALRSPLARSKGYPVEEHVTTTEDGYVLSLQRVGGRLLPPLGPPVLLVHGLLSSAAEWVINYPHQSLAFLLADAGYDVWLGNCRGTPYSRGHLEHSDSDGRYWDFRLDEVGLFDLPALVDYVLERTGWPQLFLVGFSQGNTAAWAMLADKPQYNRKVSN</sequence>
<organism evidence="1 2">
    <name type="scientific">Hyalomma asiaticum</name>
    <name type="common">Tick</name>
    <dbReference type="NCBI Taxonomy" id="266040"/>
    <lineage>
        <taxon>Eukaryota</taxon>
        <taxon>Metazoa</taxon>
        <taxon>Ecdysozoa</taxon>
        <taxon>Arthropoda</taxon>
        <taxon>Chelicerata</taxon>
        <taxon>Arachnida</taxon>
        <taxon>Acari</taxon>
        <taxon>Parasitiformes</taxon>
        <taxon>Ixodida</taxon>
        <taxon>Ixodoidea</taxon>
        <taxon>Ixodidae</taxon>
        <taxon>Hyalomminae</taxon>
        <taxon>Hyalomma</taxon>
    </lineage>
</organism>
<dbReference type="EMBL" id="CM023488">
    <property type="protein sequence ID" value="KAH6923659.1"/>
    <property type="molecule type" value="Genomic_DNA"/>
</dbReference>
<accession>A0ACB7RQD8</accession>
<proteinExistence type="predicted"/>
<dbReference type="Proteomes" id="UP000821845">
    <property type="component" value="Chromosome 8"/>
</dbReference>
<reference evidence="1" key="1">
    <citation type="submission" date="2020-05" db="EMBL/GenBank/DDBJ databases">
        <title>Large-scale comparative analyses of tick genomes elucidate their genetic diversity and vector capacities.</title>
        <authorList>
            <person name="Jia N."/>
            <person name="Wang J."/>
            <person name="Shi W."/>
            <person name="Du L."/>
            <person name="Sun Y."/>
            <person name="Zhan W."/>
            <person name="Jiang J."/>
            <person name="Wang Q."/>
            <person name="Zhang B."/>
            <person name="Ji P."/>
            <person name="Sakyi L.B."/>
            <person name="Cui X."/>
            <person name="Yuan T."/>
            <person name="Jiang B."/>
            <person name="Yang W."/>
            <person name="Lam T.T.-Y."/>
            <person name="Chang Q."/>
            <person name="Ding S."/>
            <person name="Wang X."/>
            <person name="Zhu J."/>
            <person name="Ruan X."/>
            <person name="Zhao L."/>
            <person name="Wei J."/>
            <person name="Que T."/>
            <person name="Du C."/>
            <person name="Cheng J."/>
            <person name="Dai P."/>
            <person name="Han X."/>
            <person name="Huang E."/>
            <person name="Gao Y."/>
            <person name="Liu J."/>
            <person name="Shao H."/>
            <person name="Ye R."/>
            <person name="Li L."/>
            <person name="Wei W."/>
            <person name="Wang X."/>
            <person name="Wang C."/>
            <person name="Yang T."/>
            <person name="Huo Q."/>
            <person name="Li W."/>
            <person name="Guo W."/>
            <person name="Chen H."/>
            <person name="Zhou L."/>
            <person name="Ni X."/>
            <person name="Tian J."/>
            <person name="Zhou Y."/>
            <person name="Sheng Y."/>
            <person name="Liu T."/>
            <person name="Pan Y."/>
            <person name="Xia L."/>
            <person name="Li J."/>
            <person name="Zhao F."/>
            <person name="Cao W."/>
        </authorList>
    </citation>
    <scope>NUCLEOTIDE SEQUENCE</scope>
    <source>
        <strain evidence="1">Hyas-2018</strain>
    </source>
</reference>
<name>A0ACB7RQD8_HYAAI</name>
<keyword evidence="2" id="KW-1185">Reference proteome</keyword>